<dbReference type="OrthoDB" id="2086606at2"/>
<dbReference type="Proteomes" id="UP000253034">
    <property type="component" value="Unassembled WGS sequence"/>
</dbReference>
<keyword evidence="2 5" id="KW-0812">Transmembrane</keyword>
<comment type="subcellular location">
    <subcellularLocation>
        <location evidence="1">Membrane</location>
        <topology evidence="1">Multi-pass membrane protein</topology>
    </subcellularLocation>
</comment>
<dbReference type="RefSeq" id="WP_114295880.1">
    <property type="nucleotide sequence ID" value="NZ_QPJT01000001.1"/>
</dbReference>
<evidence type="ECO:0000313" key="7">
    <source>
        <dbReference type="Proteomes" id="UP000253034"/>
    </source>
</evidence>
<feature type="transmembrane region" description="Helical" evidence="5">
    <location>
        <begin position="6"/>
        <end position="25"/>
    </location>
</feature>
<evidence type="ECO:0000256" key="4">
    <source>
        <dbReference type="ARBA" id="ARBA00023136"/>
    </source>
</evidence>
<dbReference type="EMBL" id="QPJT01000001">
    <property type="protein sequence ID" value="RCX20930.1"/>
    <property type="molecule type" value="Genomic_DNA"/>
</dbReference>
<evidence type="ECO:0000256" key="3">
    <source>
        <dbReference type="ARBA" id="ARBA00022989"/>
    </source>
</evidence>
<accession>A0A369BHA1</accession>
<dbReference type="AlphaFoldDB" id="A0A369BHA1"/>
<dbReference type="PANTHER" id="PTHR37306">
    <property type="entry name" value="COLICIN V PRODUCTION PROTEIN"/>
    <property type="match status" value="1"/>
</dbReference>
<feature type="transmembrane region" description="Helical" evidence="5">
    <location>
        <begin position="175"/>
        <end position="197"/>
    </location>
</feature>
<dbReference type="PANTHER" id="PTHR37306:SF1">
    <property type="entry name" value="COLICIN V PRODUCTION PROTEIN"/>
    <property type="match status" value="1"/>
</dbReference>
<evidence type="ECO:0000256" key="1">
    <source>
        <dbReference type="ARBA" id="ARBA00004141"/>
    </source>
</evidence>
<dbReference type="InterPro" id="IPR003825">
    <property type="entry name" value="Colicin-V_CvpA"/>
</dbReference>
<evidence type="ECO:0000313" key="6">
    <source>
        <dbReference type="EMBL" id="RCX20930.1"/>
    </source>
</evidence>
<gene>
    <name evidence="6" type="ORF">DFR58_101132</name>
</gene>
<evidence type="ECO:0000256" key="2">
    <source>
        <dbReference type="ARBA" id="ARBA00022692"/>
    </source>
</evidence>
<keyword evidence="4 5" id="KW-0472">Membrane</keyword>
<name>A0A369BHA1_9FIRM</name>
<keyword evidence="3 5" id="KW-1133">Transmembrane helix</keyword>
<dbReference type="GO" id="GO:0009403">
    <property type="term" value="P:toxin biosynthetic process"/>
    <property type="evidence" value="ECO:0007669"/>
    <property type="project" value="InterPro"/>
</dbReference>
<reference evidence="6 7" key="1">
    <citation type="submission" date="2018-07" db="EMBL/GenBank/DDBJ databases">
        <title>Genomic Encyclopedia of Type Strains, Phase IV (KMG-IV): sequencing the most valuable type-strain genomes for metagenomic binning, comparative biology and taxonomic classification.</title>
        <authorList>
            <person name="Goeker M."/>
        </authorList>
    </citation>
    <scope>NUCLEOTIDE SEQUENCE [LARGE SCALE GENOMIC DNA]</scope>
    <source>
        <strain evidence="6 7">DSM 27016</strain>
    </source>
</reference>
<comment type="caution">
    <text evidence="6">The sequence shown here is derived from an EMBL/GenBank/DDBJ whole genome shotgun (WGS) entry which is preliminary data.</text>
</comment>
<protein>
    <submittedName>
        <fullName evidence="6">Colicin V production protein</fullName>
    </submittedName>
</protein>
<evidence type="ECO:0000256" key="5">
    <source>
        <dbReference type="SAM" id="Phobius"/>
    </source>
</evidence>
<sequence length="236" mass="25922">MNWIDLVFICIMVVFGIIGLTNGFIFSVFRLASFFISALVSIKLYPVVAKILIETPLYDNIKGGIFKRLMLQQQTQAPAVDGEIKKAAADTVIGGLHLPDFLKDSLISNMPDPTKLIDMSAIMDTISGKLAGVVIDIISLIALYIAIRVGLLFLRFILQGIAKLPLFKQVDKLGGFAFGAVEGLLTIYIICTVIMLFSTSPSFNGVFDAIDNSVVARFFYENNIIVDIMFPQDTLV</sequence>
<dbReference type="Pfam" id="PF02674">
    <property type="entry name" value="Colicin_V"/>
    <property type="match status" value="2"/>
</dbReference>
<feature type="transmembrane region" description="Helical" evidence="5">
    <location>
        <begin position="130"/>
        <end position="154"/>
    </location>
</feature>
<keyword evidence="7" id="KW-1185">Reference proteome</keyword>
<proteinExistence type="predicted"/>
<organism evidence="6 7">
    <name type="scientific">Anaerobacterium chartisolvens</name>
    <dbReference type="NCBI Taxonomy" id="1297424"/>
    <lineage>
        <taxon>Bacteria</taxon>
        <taxon>Bacillati</taxon>
        <taxon>Bacillota</taxon>
        <taxon>Clostridia</taxon>
        <taxon>Eubacteriales</taxon>
        <taxon>Oscillospiraceae</taxon>
        <taxon>Anaerobacterium</taxon>
    </lineage>
</organism>
<feature type="transmembrane region" description="Helical" evidence="5">
    <location>
        <begin position="32"/>
        <end position="53"/>
    </location>
</feature>
<dbReference type="GO" id="GO:0016020">
    <property type="term" value="C:membrane"/>
    <property type="evidence" value="ECO:0007669"/>
    <property type="project" value="UniProtKB-SubCell"/>
</dbReference>